<dbReference type="Gene3D" id="1.10.510.10">
    <property type="entry name" value="Transferase(Phosphotransferase) domain 1"/>
    <property type="match status" value="1"/>
</dbReference>
<dbReference type="Gene3D" id="3.30.200.20">
    <property type="entry name" value="Phosphorylase Kinase, domain 1"/>
    <property type="match status" value="1"/>
</dbReference>
<dbReference type="GO" id="GO:0004674">
    <property type="term" value="F:protein serine/threonine kinase activity"/>
    <property type="evidence" value="ECO:0007669"/>
    <property type="project" value="UniProtKB-KW"/>
</dbReference>
<evidence type="ECO:0000256" key="19">
    <source>
        <dbReference type="PROSITE-ProRule" id="PRU10141"/>
    </source>
</evidence>
<dbReference type="FunFam" id="1.10.510.10:FF:000445">
    <property type="entry name" value="MDIS1-interacting receptor like kinase 2"/>
    <property type="match status" value="1"/>
</dbReference>
<keyword evidence="23" id="KW-1185">Reference proteome</keyword>
<evidence type="ECO:0000256" key="8">
    <source>
        <dbReference type="ARBA" id="ARBA00022729"/>
    </source>
</evidence>
<evidence type="ECO:0000256" key="13">
    <source>
        <dbReference type="ARBA" id="ARBA00022989"/>
    </source>
</evidence>
<keyword evidence="9" id="KW-0677">Repeat</keyword>
<dbReference type="InterPro" id="IPR011009">
    <property type="entry name" value="Kinase-like_dom_sf"/>
</dbReference>
<dbReference type="GO" id="GO:0016020">
    <property type="term" value="C:membrane"/>
    <property type="evidence" value="ECO:0007669"/>
    <property type="project" value="UniProtKB-SubCell"/>
</dbReference>
<evidence type="ECO:0000313" key="22">
    <source>
        <dbReference type="EMBL" id="CAK9170768.1"/>
    </source>
</evidence>
<dbReference type="PANTHER" id="PTHR48005">
    <property type="entry name" value="LEUCINE RICH REPEAT KINASE 2"/>
    <property type="match status" value="1"/>
</dbReference>
<dbReference type="AlphaFoldDB" id="A0ABC8TMR8"/>
<keyword evidence="4" id="KW-0597">Phosphoprotein</keyword>
<evidence type="ECO:0000259" key="21">
    <source>
        <dbReference type="PROSITE" id="PS50011"/>
    </source>
</evidence>
<dbReference type="InterPro" id="IPR032675">
    <property type="entry name" value="LRR_dom_sf"/>
</dbReference>
<dbReference type="PROSITE" id="PS00107">
    <property type="entry name" value="PROTEIN_KINASE_ATP"/>
    <property type="match status" value="1"/>
</dbReference>
<protein>
    <recommendedName>
        <fullName evidence="2">non-specific serine/threonine protein kinase</fullName>
        <ecNumber evidence="2">2.7.11.1</ecNumber>
    </recommendedName>
</protein>
<gene>
    <name evidence="22" type="ORF">ILEXP_LOCUS40269</name>
</gene>
<feature type="domain" description="Protein kinase" evidence="21">
    <location>
        <begin position="131"/>
        <end position="394"/>
    </location>
</feature>
<evidence type="ECO:0000256" key="4">
    <source>
        <dbReference type="ARBA" id="ARBA00022553"/>
    </source>
</evidence>
<dbReference type="Pfam" id="PF00069">
    <property type="entry name" value="Pkinase"/>
    <property type="match status" value="1"/>
</dbReference>
<comment type="catalytic activity">
    <reaction evidence="17">
        <text>L-threonyl-[protein] + ATP = O-phospho-L-threonyl-[protein] + ADP + H(+)</text>
        <dbReference type="Rhea" id="RHEA:46608"/>
        <dbReference type="Rhea" id="RHEA-COMP:11060"/>
        <dbReference type="Rhea" id="RHEA-COMP:11605"/>
        <dbReference type="ChEBI" id="CHEBI:15378"/>
        <dbReference type="ChEBI" id="CHEBI:30013"/>
        <dbReference type="ChEBI" id="CHEBI:30616"/>
        <dbReference type="ChEBI" id="CHEBI:61977"/>
        <dbReference type="ChEBI" id="CHEBI:456216"/>
        <dbReference type="EC" id="2.7.11.1"/>
    </reaction>
</comment>
<dbReference type="EC" id="2.7.11.1" evidence="2"/>
<organism evidence="22 23">
    <name type="scientific">Ilex paraguariensis</name>
    <name type="common">yerba mate</name>
    <dbReference type="NCBI Taxonomy" id="185542"/>
    <lineage>
        <taxon>Eukaryota</taxon>
        <taxon>Viridiplantae</taxon>
        <taxon>Streptophyta</taxon>
        <taxon>Embryophyta</taxon>
        <taxon>Tracheophyta</taxon>
        <taxon>Spermatophyta</taxon>
        <taxon>Magnoliopsida</taxon>
        <taxon>eudicotyledons</taxon>
        <taxon>Gunneridae</taxon>
        <taxon>Pentapetalae</taxon>
        <taxon>asterids</taxon>
        <taxon>campanulids</taxon>
        <taxon>Aquifoliales</taxon>
        <taxon>Aquifoliaceae</taxon>
        <taxon>Ilex</taxon>
    </lineage>
</organism>
<dbReference type="EMBL" id="CAUOFW020005574">
    <property type="protein sequence ID" value="CAK9170768.1"/>
    <property type="molecule type" value="Genomic_DNA"/>
</dbReference>
<keyword evidence="6" id="KW-0808">Transferase</keyword>
<evidence type="ECO:0000256" key="16">
    <source>
        <dbReference type="ARBA" id="ARBA00023180"/>
    </source>
</evidence>
<evidence type="ECO:0000256" key="7">
    <source>
        <dbReference type="ARBA" id="ARBA00022692"/>
    </source>
</evidence>
<dbReference type="Gene3D" id="3.80.10.10">
    <property type="entry name" value="Ribonuclease Inhibitor"/>
    <property type="match status" value="1"/>
</dbReference>
<evidence type="ECO:0000256" key="5">
    <source>
        <dbReference type="ARBA" id="ARBA00022614"/>
    </source>
</evidence>
<dbReference type="InterPro" id="IPR000719">
    <property type="entry name" value="Prot_kinase_dom"/>
</dbReference>
<keyword evidence="15" id="KW-0675">Receptor</keyword>
<proteinExistence type="predicted"/>
<name>A0ABC8TMR8_9AQUA</name>
<evidence type="ECO:0000256" key="1">
    <source>
        <dbReference type="ARBA" id="ARBA00004479"/>
    </source>
</evidence>
<dbReference type="InterPro" id="IPR051420">
    <property type="entry name" value="Ser_Thr_Kinases_DiverseReg"/>
</dbReference>
<keyword evidence="7 20" id="KW-0812">Transmembrane</keyword>
<keyword evidence="3" id="KW-0723">Serine/threonine-protein kinase</keyword>
<evidence type="ECO:0000256" key="6">
    <source>
        <dbReference type="ARBA" id="ARBA00022679"/>
    </source>
</evidence>
<evidence type="ECO:0000256" key="11">
    <source>
        <dbReference type="ARBA" id="ARBA00022777"/>
    </source>
</evidence>
<dbReference type="InterPro" id="IPR017441">
    <property type="entry name" value="Protein_kinase_ATP_BS"/>
</dbReference>
<keyword evidence="13 20" id="KW-1133">Transmembrane helix</keyword>
<dbReference type="Proteomes" id="UP001642360">
    <property type="component" value="Unassembled WGS sequence"/>
</dbReference>
<comment type="catalytic activity">
    <reaction evidence="18">
        <text>L-seryl-[protein] + ATP = O-phospho-L-seryl-[protein] + ADP + H(+)</text>
        <dbReference type="Rhea" id="RHEA:17989"/>
        <dbReference type="Rhea" id="RHEA-COMP:9863"/>
        <dbReference type="Rhea" id="RHEA-COMP:11604"/>
        <dbReference type="ChEBI" id="CHEBI:15378"/>
        <dbReference type="ChEBI" id="CHEBI:29999"/>
        <dbReference type="ChEBI" id="CHEBI:30616"/>
        <dbReference type="ChEBI" id="CHEBI:83421"/>
        <dbReference type="ChEBI" id="CHEBI:456216"/>
        <dbReference type="EC" id="2.7.11.1"/>
    </reaction>
</comment>
<comment type="caution">
    <text evidence="22">The sequence shown here is derived from an EMBL/GenBank/DDBJ whole genome shotgun (WGS) entry which is preliminary data.</text>
</comment>
<sequence>MHGLSNIDISYNELQGPIPNNQAFRNASIEELQGNKGLCGNIIGLQPCKNPSEVNKDITKSGHKLILVIIIPLLAALVLICAFMGLLIISKKRKRISLDKQTKMQNGDLFSISTYDGRAMYNDVLQSTKEFDATYCIGQGGYGIVYKAKLQLANTVAVKKLYSSEIEDSKGFLNEVRALTEIRHRNIVKFYGFCSHSRHSFLVYEYLERGSLAKILSMEDEAKKLDWSKRVRIVKGVAHALSYMHHDCLPPIVHRDITSGNILLDTDYEAHVSDFGTAKLLKLDSSNWSALAGTYGYIAPEFASTMKVTTKCDVYSFGVLTLEVMKGKHSGDYISSITSPSAEKILLKDLLDQRLEGPLPEVERVLVTIMKVAKACLHANPQFRPTMQDVSKLLSTQCIWD</sequence>
<keyword evidence="12 19" id="KW-0067">ATP-binding</keyword>
<dbReference type="PANTHER" id="PTHR48005:SF95">
    <property type="entry name" value="PROTEIN KINASE DOMAIN-CONTAINING PROTEIN"/>
    <property type="match status" value="1"/>
</dbReference>
<evidence type="ECO:0000256" key="10">
    <source>
        <dbReference type="ARBA" id="ARBA00022741"/>
    </source>
</evidence>
<feature type="transmembrane region" description="Helical" evidence="20">
    <location>
        <begin position="65"/>
        <end position="89"/>
    </location>
</feature>
<keyword evidence="11" id="KW-0418">Kinase</keyword>
<dbReference type="PROSITE" id="PS00109">
    <property type="entry name" value="PROTEIN_KINASE_TYR"/>
    <property type="match status" value="1"/>
</dbReference>
<keyword evidence="14 20" id="KW-0472">Membrane</keyword>
<evidence type="ECO:0000256" key="17">
    <source>
        <dbReference type="ARBA" id="ARBA00047899"/>
    </source>
</evidence>
<dbReference type="SUPFAM" id="SSF56112">
    <property type="entry name" value="Protein kinase-like (PK-like)"/>
    <property type="match status" value="1"/>
</dbReference>
<accession>A0ABC8TMR8</accession>
<evidence type="ECO:0000256" key="15">
    <source>
        <dbReference type="ARBA" id="ARBA00023170"/>
    </source>
</evidence>
<evidence type="ECO:0000313" key="23">
    <source>
        <dbReference type="Proteomes" id="UP001642360"/>
    </source>
</evidence>
<evidence type="ECO:0000256" key="18">
    <source>
        <dbReference type="ARBA" id="ARBA00048679"/>
    </source>
</evidence>
<evidence type="ECO:0000256" key="2">
    <source>
        <dbReference type="ARBA" id="ARBA00012513"/>
    </source>
</evidence>
<keyword evidence="5" id="KW-0433">Leucine-rich repeat</keyword>
<evidence type="ECO:0000256" key="3">
    <source>
        <dbReference type="ARBA" id="ARBA00022527"/>
    </source>
</evidence>
<dbReference type="GO" id="GO:0005524">
    <property type="term" value="F:ATP binding"/>
    <property type="evidence" value="ECO:0007669"/>
    <property type="project" value="UniProtKB-UniRule"/>
</dbReference>
<keyword evidence="8" id="KW-0732">Signal</keyword>
<reference evidence="22 23" key="1">
    <citation type="submission" date="2024-02" db="EMBL/GenBank/DDBJ databases">
        <authorList>
            <person name="Vignale AGUSTIN F."/>
            <person name="Sosa J E."/>
            <person name="Modenutti C."/>
        </authorList>
    </citation>
    <scope>NUCLEOTIDE SEQUENCE [LARGE SCALE GENOMIC DNA]</scope>
</reference>
<keyword evidence="10 19" id="KW-0547">Nucleotide-binding</keyword>
<dbReference type="PROSITE" id="PS50011">
    <property type="entry name" value="PROTEIN_KINASE_DOM"/>
    <property type="match status" value="1"/>
</dbReference>
<evidence type="ECO:0000256" key="20">
    <source>
        <dbReference type="SAM" id="Phobius"/>
    </source>
</evidence>
<feature type="binding site" evidence="19">
    <location>
        <position position="160"/>
    </location>
    <ligand>
        <name>ATP</name>
        <dbReference type="ChEBI" id="CHEBI:30616"/>
    </ligand>
</feature>
<keyword evidence="16" id="KW-0325">Glycoprotein</keyword>
<dbReference type="FunFam" id="3.30.200.20:FF:000309">
    <property type="entry name" value="Leucine-rich repeat receptor protein kinase MSP1"/>
    <property type="match status" value="1"/>
</dbReference>
<comment type="subcellular location">
    <subcellularLocation>
        <location evidence="1">Membrane</location>
        <topology evidence="1">Single-pass type I membrane protein</topology>
    </subcellularLocation>
</comment>
<dbReference type="InterPro" id="IPR008266">
    <property type="entry name" value="Tyr_kinase_AS"/>
</dbReference>
<evidence type="ECO:0000256" key="9">
    <source>
        <dbReference type="ARBA" id="ARBA00022737"/>
    </source>
</evidence>
<evidence type="ECO:0000256" key="12">
    <source>
        <dbReference type="ARBA" id="ARBA00022840"/>
    </source>
</evidence>
<evidence type="ECO:0000256" key="14">
    <source>
        <dbReference type="ARBA" id="ARBA00023136"/>
    </source>
</evidence>